<dbReference type="Proteomes" id="UP001310248">
    <property type="component" value="Unassembled WGS sequence"/>
</dbReference>
<comment type="similarity">
    <text evidence="1">Belongs to the Mg-chelatase subunits D/I family. ComM subfamily.</text>
</comment>
<evidence type="ECO:0000313" key="6">
    <source>
        <dbReference type="Proteomes" id="UP001310248"/>
    </source>
</evidence>
<reference evidence="5 6" key="2">
    <citation type="submission" date="2023-12" db="EMBL/GenBank/DDBJ databases">
        <authorList>
            <consortium name="Cladostephus spongiosus"/>
            <person name="Lorente B."/>
            <person name="Cabral C."/>
            <person name="Frias J."/>
            <person name="Faria J."/>
            <person name="Toubarro D."/>
        </authorList>
    </citation>
    <scope>NUCLEOTIDE SEQUENCE [LARGE SCALE GENOMIC DNA]</scope>
    <source>
        <strain evidence="5 6">ZMCS4</strain>
    </source>
</reference>
<dbReference type="SUPFAM" id="SSF52540">
    <property type="entry name" value="P-loop containing nucleoside triphosphate hydrolases"/>
    <property type="match status" value="1"/>
</dbReference>
<sequence>MGLAIVKTCTLVGMEALNVTVEVHLANGLPAFSIVGLPETSVKEAKDRVRSAILNSGFSFPAKRITVNLAPADVPKSGGRFDLPIAIGILAAAGDVPLACLVDMAFCGELALSGAIRPVSGAIATALSISKQGLTLVTSEQDAAAAVRVPDAKVHGSPSLLQLSAGLNGQSAFNLLAPQVIEQESSASLLDMSEVQGQHLAKRALELAAAGAHNLLMMGPPGTGKTMLASRLPGILPSLDEQQAIEVAAINSVSAQQRELEQWYVPPFRSPHHSASMVALVGGGSNPKPGEITLAHHGVLFLDELPEFARSTLDALRQPLESGEVHISRAALQVSFPSRFQLVAAMNPSPCGYYQGQQLRSNPDQILKYLGKLSGPFLDRFDLSVEVAELPKGSLTQHANGESSAEIKLRVINARSLQLARCGKLNSQLSGKELHQHASLSPENSEFLENSINQLGLSARAFHRVWRLARTIADLKQQKDIQRNDIVEALSYRAMDRLLKRLSA</sequence>
<dbReference type="InterPro" id="IPR025158">
    <property type="entry name" value="Mg_chelat-rel_C"/>
</dbReference>
<name>A0ABU7G6B9_9ALTE</name>
<dbReference type="InterPro" id="IPR045006">
    <property type="entry name" value="CHLI-like"/>
</dbReference>
<keyword evidence="2" id="KW-0547">Nucleotide-binding</keyword>
<accession>A0ABU7G6B9</accession>
<dbReference type="Gene3D" id="3.40.50.300">
    <property type="entry name" value="P-loop containing nucleotide triphosphate hydrolases"/>
    <property type="match status" value="1"/>
</dbReference>
<dbReference type="PANTHER" id="PTHR32039:SF7">
    <property type="entry name" value="COMPETENCE PROTEIN COMM"/>
    <property type="match status" value="1"/>
</dbReference>
<dbReference type="EMBL" id="JAYDYW010000008">
    <property type="protein sequence ID" value="MEE1674554.1"/>
    <property type="molecule type" value="Genomic_DNA"/>
</dbReference>
<dbReference type="InterPro" id="IPR004482">
    <property type="entry name" value="Mg_chelat-rel"/>
</dbReference>
<dbReference type="PANTHER" id="PTHR32039">
    <property type="entry name" value="MAGNESIUM-CHELATASE SUBUNIT CHLI"/>
    <property type="match status" value="1"/>
</dbReference>
<dbReference type="NCBIfam" id="NF007365">
    <property type="entry name" value="PRK09862.1"/>
    <property type="match status" value="1"/>
</dbReference>
<dbReference type="PRINTS" id="PR01657">
    <property type="entry name" value="MCMFAMILY"/>
</dbReference>
<dbReference type="NCBIfam" id="TIGR00368">
    <property type="entry name" value="YifB family Mg chelatase-like AAA ATPase"/>
    <property type="match status" value="1"/>
</dbReference>
<evidence type="ECO:0000256" key="1">
    <source>
        <dbReference type="ARBA" id="ARBA00006354"/>
    </source>
</evidence>
<keyword evidence="6" id="KW-1185">Reference proteome</keyword>
<dbReference type="InterPro" id="IPR014721">
    <property type="entry name" value="Ribsml_uS5_D2-typ_fold_subgr"/>
</dbReference>
<gene>
    <name evidence="5" type="ORF">SNR37_003997</name>
</gene>
<dbReference type="InterPro" id="IPR027417">
    <property type="entry name" value="P-loop_NTPase"/>
</dbReference>
<reference evidence="6" key="1">
    <citation type="submission" date="2023-07" db="EMBL/GenBank/DDBJ databases">
        <title>Draft genome sequence of Agarivorans aestuarii strain ZMCS4, a CAZymes producing bacteria isolated from the marine brown algae Clodostephus spongiosus.</title>
        <authorList>
            <person name="Lorente B."/>
            <person name="Cabral C."/>
            <person name="Frias J."/>
            <person name="Faria J."/>
            <person name="Toubarro D."/>
        </authorList>
    </citation>
    <scope>NUCLEOTIDE SEQUENCE [LARGE SCALE GENOMIC DNA]</scope>
    <source>
        <strain evidence="6">ZMCS4</strain>
    </source>
</reference>
<dbReference type="InterPro" id="IPR001208">
    <property type="entry name" value="MCM_dom"/>
</dbReference>
<dbReference type="Gene3D" id="3.30.230.10">
    <property type="match status" value="1"/>
</dbReference>
<evidence type="ECO:0000256" key="2">
    <source>
        <dbReference type="ARBA" id="ARBA00022741"/>
    </source>
</evidence>
<protein>
    <submittedName>
        <fullName evidence="5">YifB family Mg chelatase-like AAA ATPase</fullName>
    </submittedName>
</protein>
<dbReference type="PROSITE" id="PS50051">
    <property type="entry name" value="MCM_2"/>
    <property type="match status" value="1"/>
</dbReference>
<feature type="domain" description="MCM C-terminal AAA(+) ATPase" evidence="4">
    <location>
        <begin position="290"/>
        <end position="383"/>
    </location>
</feature>
<dbReference type="Pfam" id="PF13541">
    <property type="entry name" value="ChlI"/>
    <property type="match status" value="1"/>
</dbReference>
<dbReference type="Pfam" id="PF13335">
    <property type="entry name" value="Mg_chelatase_C"/>
    <property type="match status" value="1"/>
</dbReference>
<dbReference type="SUPFAM" id="SSF54211">
    <property type="entry name" value="Ribosomal protein S5 domain 2-like"/>
    <property type="match status" value="1"/>
</dbReference>
<organism evidence="5 6">
    <name type="scientific">Agarivorans aestuarii</name>
    <dbReference type="NCBI Taxonomy" id="1563703"/>
    <lineage>
        <taxon>Bacteria</taxon>
        <taxon>Pseudomonadati</taxon>
        <taxon>Pseudomonadota</taxon>
        <taxon>Gammaproteobacteria</taxon>
        <taxon>Alteromonadales</taxon>
        <taxon>Alteromonadaceae</taxon>
        <taxon>Agarivorans</taxon>
    </lineage>
</organism>
<keyword evidence="3" id="KW-0067">ATP-binding</keyword>
<evidence type="ECO:0000313" key="5">
    <source>
        <dbReference type="EMBL" id="MEE1674554.1"/>
    </source>
</evidence>
<dbReference type="InterPro" id="IPR020568">
    <property type="entry name" value="Ribosomal_Su5_D2-typ_SF"/>
</dbReference>
<dbReference type="RefSeq" id="WP_329775645.1">
    <property type="nucleotide sequence ID" value="NZ_JAYDYW010000008.1"/>
</dbReference>
<dbReference type="InterPro" id="IPR003593">
    <property type="entry name" value="AAA+_ATPase"/>
</dbReference>
<proteinExistence type="inferred from homology"/>
<dbReference type="InterPro" id="IPR000523">
    <property type="entry name" value="Mg_chelatse_chII-like_cat_dom"/>
</dbReference>
<evidence type="ECO:0000256" key="3">
    <source>
        <dbReference type="ARBA" id="ARBA00022840"/>
    </source>
</evidence>
<evidence type="ECO:0000259" key="4">
    <source>
        <dbReference type="PROSITE" id="PS50051"/>
    </source>
</evidence>
<comment type="caution">
    <text evidence="5">The sequence shown here is derived from an EMBL/GenBank/DDBJ whole genome shotgun (WGS) entry which is preliminary data.</text>
</comment>
<dbReference type="Pfam" id="PF01078">
    <property type="entry name" value="Mg_chelatase"/>
    <property type="match status" value="1"/>
</dbReference>
<dbReference type="SMART" id="SM00382">
    <property type="entry name" value="AAA"/>
    <property type="match status" value="1"/>
</dbReference>